<evidence type="ECO:0000313" key="2">
    <source>
        <dbReference type="Proteomes" id="UP001177670"/>
    </source>
</evidence>
<feature type="non-terminal residue" evidence="1">
    <location>
        <position position="1"/>
    </location>
</feature>
<evidence type="ECO:0000313" key="1">
    <source>
        <dbReference type="EMBL" id="KAK1118297.1"/>
    </source>
</evidence>
<proteinExistence type="predicted"/>
<dbReference type="Proteomes" id="UP001177670">
    <property type="component" value="Unassembled WGS sequence"/>
</dbReference>
<accession>A0AA40KFC9</accession>
<protein>
    <submittedName>
        <fullName evidence="1">Uncharacterized protein</fullName>
    </submittedName>
</protein>
<organism evidence="1 2">
    <name type="scientific">Melipona bicolor</name>
    <dbReference type="NCBI Taxonomy" id="60889"/>
    <lineage>
        <taxon>Eukaryota</taxon>
        <taxon>Metazoa</taxon>
        <taxon>Ecdysozoa</taxon>
        <taxon>Arthropoda</taxon>
        <taxon>Hexapoda</taxon>
        <taxon>Insecta</taxon>
        <taxon>Pterygota</taxon>
        <taxon>Neoptera</taxon>
        <taxon>Endopterygota</taxon>
        <taxon>Hymenoptera</taxon>
        <taxon>Apocrita</taxon>
        <taxon>Aculeata</taxon>
        <taxon>Apoidea</taxon>
        <taxon>Anthophila</taxon>
        <taxon>Apidae</taxon>
        <taxon>Melipona</taxon>
    </lineage>
</organism>
<name>A0AA40KFC9_9HYME</name>
<dbReference type="EMBL" id="JAHYIQ010000043">
    <property type="protein sequence ID" value="KAK1118297.1"/>
    <property type="molecule type" value="Genomic_DNA"/>
</dbReference>
<gene>
    <name evidence="1" type="ORF">K0M31_015003</name>
</gene>
<sequence length="112" mass="12727">RVWERKERKRGKEEESYLADTSVRSWKLVRNPFGSAQLALAGLPREQPSREILFGLLYIQVGVRAVETTPPPSPKEMFKCPAREMERGLGLCRDLICESAEEFFTIPTGDTA</sequence>
<dbReference type="AlphaFoldDB" id="A0AA40KFC9"/>
<reference evidence="1" key="1">
    <citation type="submission" date="2021-10" db="EMBL/GenBank/DDBJ databases">
        <title>Melipona bicolor Genome sequencing and assembly.</title>
        <authorList>
            <person name="Araujo N.S."/>
            <person name="Arias M.C."/>
        </authorList>
    </citation>
    <scope>NUCLEOTIDE SEQUENCE</scope>
    <source>
        <strain evidence="1">USP_2M_L1-L4_2017</strain>
        <tissue evidence="1">Whole body</tissue>
    </source>
</reference>
<comment type="caution">
    <text evidence="1">The sequence shown here is derived from an EMBL/GenBank/DDBJ whole genome shotgun (WGS) entry which is preliminary data.</text>
</comment>
<keyword evidence="2" id="KW-1185">Reference proteome</keyword>